<dbReference type="RefSeq" id="XP_005836588.1">
    <property type="nucleotide sequence ID" value="XM_005836531.1"/>
</dbReference>
<proteinExistence type="inferred from homology"/>
<feature type="compositionally biased region" description="Basic and acidic residues" evidence="2">
    <location>
        <begin position="266"/>
        <end position="275"/>
    </location>
</feature>
<dbReference type="GeneID" id="17306264"/>
<dbReference type="InterPro" id="IPR039777">
    <property type="entry name" value="IFRD"/>
</dbReference>
<dbReference type="HOGENOM" id="CLU_638503_0_0_1"/>
<dbReference type="PANTHER" id="PTHR12354:SF1">
    <property type="entry name" value="INTERFERON-RELATED DEVELOPMENTAL REGULATOR 1"/>
    <property type="match status" value="1"/>
</dbReference>
<comment type="similarity">
    <text evidence="1">Belongs to the IFRD family.</text>
</comment>
<feature type="region of interest" description="Disordered" evidence="2">
    <location>
        <begin position="266"/>
        <end position="286"/>
    </location>
</feature>
<dbReference type="AlphaFoldDB" id="L1JNF0"/>
<dbReference type="Proteomes" id="UP000011087">
    <property type="component" value="Unassembled WGS sequence"/>
</dbReference>
<dbReference type="KEGG" id="gtt:GUITHDRAFT_151414"/>
<dbReference type="SUPFAM" id="SSF48371">
    <property type="entry name" value="ARM repeat"/>
    <property type="match status" value="1"/>
</dbReference>
<dbReference type="OrthoDB" id="686784at2759"/>
<keyword evidence="6" id="KW-1185">Reference proteome</keyword>
<dbReference type="InterPro" id="IPR007701">
    <property type="entry name" value="Interferon-rel_develop_reg_N"/>
</dbReference>
<reference evidence="5" key="3">
    <citation type="submission" date="2015-06" db="UniProtKB">
        <authorList>
            <consortium name="EnsemblProtists"/>
        </authorList>
    </citation>
    <scope>IDENTIFICATION</scope>
</reference>
<evidence type="ECO:0000313" key="5">
    <source>
        <dbReference type="EnsemblProtists" id="EKX49608"/>
    </source>
</evidence>
<dbReference type="EMBL" id="JH992981">
    <property type="protein sequence ID" value="EKX49608.1"/>
    <property type="molecule type" value="Genomic_DNA"/>
</dbReference>
<dbReference type="PANTHER" id="PTHR12354">
    <property type="entry name" value="INTERFERON-RELATED DEVELOPMENTAL REGULATOR"/>
    <property type="match status" value="1"/>
</dbReference>
<sequence length="430" mass="48285">MSKNKGRRSREDDEDTFSDCSTISLPSQRNGTSGTSESDDETNELSGFLDGLTEKRATTREWAFKGLCEVMRKEVSLGELEERCDDLCGQAMNALKKGMSKEALLAADFLSLLFVSFSDECLKMMEEVESSLSYHAVHHKSAAVRGKVAELLALGAFISDKPERETASLMTSLLKLMTQGKLVKDFVVPGLHAWGLMCTSLSDSFINNGDGERIVSWLQSLDPLLECTEVDVRIAASENACILYESCWRYDPEAAKKLISKLENSQHHDDWHDDGKEVDDQEDKSTEKGCTVHSFTSVRKIAKADRTKEKNVIRQASAVLERGEGPPTEKIKLKHSSLEIASWRDKTRLAFFRQILQGGFLPHMTHNPILHEIFGIEAVPDEPTLSADMSRMQVRSQKAKNAAKMKGREKQIMRARKERSEQCEQLDLMD</sequence>
<evidence type="ECO:0000259" key="3">
    <source>
        <dbReference type="Pfam" id="PF05004"/>
    </source>
</evidence>
<feature type="region of interest" description="Disordered" evidence="2">
    <location>
        <begin position="1"/>
        <end position="45"/>
    </location>
</feature>
<dbReference type="InterPro" id="IPR016024">
    <property type="entry name" value="ARM-type_fold"/>
</dbReference>
<evidence type="ECO:0000313" key="6">
    <source>
        <dbReference type="Proteomes" id="UP000011087"/>
    </source>
</evidence>
<evidence type="ECO:0000256" key="2">
    <source>
        <dbReference type="SAM" id="MobiDB-lite"/>
    </source>
</evidence>
<feature type="compositionally biased region" description="Polar residues" evidence="2">
    <location>
        <begin position="18"/>
        <end position="36"/>
    </location>
</feature>
<dbReference type="PaxDb" id="55529-EKX49608"/>
<feature type="domain" description="Interferon-related developmental regulator N-terminal" evidence="3">
    <location>
        <begin position="32"/>
        <end position="315"/>
    </location>
</feature>
<organism evidence="4">
    <name type="scientific">Guillardia theta (strain CCMP2712)</name>
    <name type="common">Cryptophyte</name>
    <dbReference type="NCBI Taxonomy" id="905079"/>
    <lineage>
        <taxon>Eukaryota</taxon>
        <taxon>Cryptophyceae</taxon>
        <taxon>Pyrenomonadales</taxon>
        <taxon>Geminigeraceae</taxon>
        <taxon>Guillardia</taxon>
    </lineage>
</organism>
<gene>
    <name evidence="4" type="ORF">GUITHDRAFT_151414</name>
</gene>
<evidence type="ECO:0000256" key="1">
    <source>
        <dbReference type="ARBA" id="ARBA00008828"/>
    </source>
</evidence>
<reference evidence="4 6" key="1">
    <citation type="journal article" date="2012" name="Nature">
        <title>Algal genomes reveal evolutionary mosaicism and the fate of nucleomorphs.</title>
        <authorList>
            <consortium name="DOE Joint Genome Institute"/>
            <person name="Curtis B.A."/>
            <person name="Tanifuji G."/>
            <person name="Burki F."/>
            <person name="Gruber A."/>
            <person name="Irimia M."/>
            <person name="Maruyama S."/>
            <person name="Arias M.C."/>
            <person name="Ball S.G."/>
            <person name="Gile G.H."/>
            <person name="Hirakawa Y."/>
            <person name="Hopkins J.F."/>
            <person name="Kuo A."/>
            <person name="Rensing S.A."/>
            <person name="Schmutz J."/>
            <person name="Symeonidi A."/>
            <person name="Elias M."/>
            <person name="Eveleigh R.J."/>
            <person name="Herman E.K."/>
            <person name="Klute M.J."/>
            <person name="Nakayama T."/>
            <person name="Obornik M."/>
            <person name="Reyes-Prieto A."/>
            <person name="Armbrust E.V."/>
            <person name="Aves S.J."/>
            <person name="Beiko R.G."/>
            <person name="Coutinho P."/>
            <person name="Dacks J.B."/>
            <person name="Durnford D.G."/>
            <person name="Fast N.M."/>
            <person name="Green B.R."/>
            <person name="Grisdale C.J."/>
            <person name="Hempel F."/>
            <person name="Henrissat B."/>
            <person name="Hoppner M.P."/>
            <person name="Ishida K."/>
            <person name="Kim E."/>
            <person name="Koreny L."/>
            <person name="Kroth P.G."/>
            <person name="Liu Y."/>
            <person name="Malik S.B."/>
            <person name="Maier U.G."/>
            <person name="McRose D."/>
            <person name="Mock T."/>
            <person name="Neilson J.A."/>
            <person name="Onodera N.T."/>
            <person name="Poole A.M."/>
            <person name="Pritham E.J."/>
            <person name="Richards T.A."/>
            <person name="Rocap G."/>
            <person name="Roy S.W."/>
            <person name="Sarai C."/>
            <person name="Schaack S."/>
            <person name="Shirato S."/>
            <person name="Slamovits C.H."/>
            <person name="Spencer D.F."/>
            <person name="Suzuki S."/>
            <person name="Worden A.Z."/>
            <person name="Zauner S."/>
            <person name="Barry K."/>
            <person name="Bell C."/>
            <person name="Bharti A.K."/>
            <person name="Crow J.A."/>
            <person name="Grimwood J."/>
            <person name="Kramer R."/>
            <person name="Lindquist E."/>
            <person name="Lucas S."/>
            <person name="Salamov A."/>
            <person name="McFadden G.I."/>
            <person name="Lane C.E."/>
            <person name="Keeling P.J."/>
            <person name="Gray M.W."/>
            <person name="Grigoriev I.V."/>
            <person name="Archibald J.M."/>
        </authorList>
    </citation>
    <scope>NUCLEOTIDE SEQUENCE</scope>
    <source>
        <strain evidence="4 6">CCMP2712</strain>
    </source>
</reference>
<dbReference type="EnsemblProtists" id="EKX49608">
    <property type="protein sequence ID" value="EKX49608"/>
    <property type="gene ID" value="GUITHDRAFT_151414"/>
</dbReference>
<dbReference type="Pfam" id="PF05004">
    <property type="entry name" value="IFRD"/>
    <property type="match status" value="1"/>
</dbReference>
<name>L1JNF0_GUITC</name>
<accession>L1JNF0</accession>
<dbReference type="STRING" id="905079.L1JNF0"/>
<protein>
    <recommendedName>
        <fullName evidence="3">Interferon-related developmental regulator N-terminal domain-containing protein</fullName>
    </recommendedName>
</protein>
<dbReference type="eggNOG" id="KOG2842">
    <property type="taxonomic scope" value="Eukaryota"/>
</dbReference>
<reference evidence="6" key="2">
    <citation type="submission" date="2012-11" db="EMBL/GenBank/DDBJ databases">
        <authorList>
            <person name="Kuo A."/>
            <person name="Curtis B.A."/>
            <person name="Tanifuji G."/>
            <person name="Burki F."/>
            <person name="Gruber A."/>
            <person name="Irimia M."/>
            <person name="Maruyama S."/>
            <person name="Arias M.C."/>
            <person name="Ball S.G."/>
            <person name="Gile G.H."/>
            <person name="Hirakawa Y."/>
            <person name="Hopkins J.F."/>
            <person name="Rensing S.A."/>
            <person name="Schmutz J."/>
            <person name="Symeonidi A."/>
            <person name="Elias M."/>
            <person name="Eveleigh R.J."/>
            <person name="Herman E.K."/>
            <person name="Klute M.J."/>
            <person name="Nakayama T."/>
            <person name="Obornik M."/>
            <person name="Reyes-Prieto A."/>
            <person name="Armbrust E.V."/>
            <person name="Aves S.J."/>
            <person name="Beiko R.G."/>
            <person name="Coutinho P."/>
            <person name="Dacks J.B."/>
            <person name="Durnford D.G."/>
            <person name="Fast N.M."/>
            <person name="Green B.R."/>
            <person name="Grisdale C."/>
            <person name="Hempe F."/>
            <person name="Henrissat B."/>
            <person name="Hoppner M.P."/>
            <person name="Ishida K.-I."/>
            <person name="Kim E."/>
            <person name="Koreny L."/>
            <person name="Kroth P.G."/>
            <person name="Liu Y."/>
            <person name="Malik S.-B."/>
            <person name="Maier U.G."/>
            <person name="McRose D."/>
            <person name="Mock T."/>
            <person name="Neilson J.A."/>
            <person name="Onodera N.T."/>
            <person name="Poole A.M."/>
            <person name="Pritham E.J."/>
            <person name="Richards T.A."/>
            <person name="Rocap G."/>
            <person name="Roy S.W."/>
            <person name="Sarai C."/>
            <person name="Schaack S."/>
            <person name="Shirato S."/>
            <person name="Slamovits C.H."/>
            <person name="Spencer D.F."/>
            <person name="Suzuki S."/>
            <person name="Worden A.Z."/>
            <person name="Zauner S."/>
            <person name="Barry K."/>
            <person name="Bell C."/>
            <person name="Bharti A.K."/>
            <person name="Crow J.A."/>
            <person name="Grimwood J."/>
            <person name="Kramer R."/>
            <person name="Lindquist E."/>
            <person name="Lucas S."/>
            <person name="Salamov A."/>
            <person name="McFadden G.I."/>
            <person name="Lane C.E."/>
            <person name="Keeling P.J."/>
            <person name="Gray M.W."/>
            <person name="Grigoriev I.V."/>
            <person name="Archibald J.M."/>
        </authorList>
    </citation>
    <scope>NUCLEOTIDE SEQUENCE</scope>
    <source>
        <strain evidence="6">CCMP2712</strain>
    </source>
</reference>
<dbReference type="OMA" id="QCFEAIF"/>
<evidence type="ECO:0000313" key="4">
    <source>
        <dbReference type="EMBL" id="EKX49608.1"/>
    </source>
</evidence>